<evidence type="ECO:0000313" key="2">
    <source>
        <dbReference type="EMBL" id="OGM24896.1"/>
    </source>
</evidence>
<dbReference type="CDD" id="cd04186">
    <property type="entry name" value="GT_2_like_c"/>
    <property type="match status" value="1"/>
</dbReference>
<dbReference type="PANTHER" id="PTHR43179:SF7">
    <property type="entry name" value="RHAMNOSYLTRANSFERASE WBBL"/>
    <property type="match status" value="1"/>
</dbReference>
<name>A0A1F7YC41_9BACT</name>
<dbReference type="PANTHER" id="PTHR43179">
    <property type="entry name" value="RHAMNOSYLTRANSFERASE WBBL"/>
    <property type="match status" value="1"/>
</dbReference>
<dbReference type="Pfam" id="PF00535">
    <property type="entry name" value="Glycos_transf_2"/>
    <property type="match status" value="1"/>
</dbReference>
<evidence type="ECO:0000313" key="3">
    <source>
        <dbReference type="Proteomes" id="UP000178851"/>
    </source>
</evidence>
<dbReference type="InterPro" id="IPR001173">
    <property type="entry name" value="Glyco_trans_2-like"/>
</dbReference>
<dbReference type="EMBL" id="MGGI01000025">
    <property type="protein sequence ID" value="OGM24896.1"/>
    <property type="molecule type" value="Genomic_DNA"/>
</dbReference>
<feature type="domain" description="Glycosyltransferase 2-like" evidence="1">
    <location>
        <begin position="8"/>
        <end position="166"/>
    </location>
</feature>
<dbReference type="AlphaFoldDB" id="A0A1F7YC41"/>
<evidence type="ECO:0000259" key="1">
    <source>
        <dbReference type="Pfam" id="PF00535"/>
    </source>
</evidence>
<dbReference type="InterPro" id="IPR029044">
    <property type="entry name" value="Nucleotide-diphossugar_trans"/>
</dbReference>
<protein>
    <recommendedName>
        <fullName evidence="1">Glycosyltransferase 2-like domain-containing protein</fullName>
    </recommendedName>
</protein>
<organism evidence="2 3">
    <name type="scientific">Candidatus Woesebacteria bacterium RIFCSPHIGHO2_01_FULL_39_28</name>
    <dbReference type="NCBI Taxonomy" id="1802496"/>
    <lineage>
        <taxon>Bacteria</taxon>
        <taxon>Candidatus Woeseibacteriota</taxon>
    </lineage>
</organism>
<accession>A0A1F7YC41</accession>
<reference evidence="2 3" key="1">
    <citation type="journal article" date="2016" name="Nat. Commun.">
        <title>Thousands of microbial genomes shed light on interconnected biogeochemical processes in an aquifer system.</title>
        <authorList>
            <person name="Anantharaman K."/>
            <person name="Brown C.T."/>
            <person name="Hug L.A."/>
            <person name="Sharon I."/>
            <person name="Castelle C.J."/>
            <person name="Probst A.J."/>
            <person name="Thomas B.C."/>
            <person name="Singh A."/>
            <person name="Wilkins M.J."/>
            <person name="Karaoz U."/>
            <person name="Brodie E.L."/>
            <person name="Williams K.H."/>
            <person name="Hubbard S.S."/>
            <person name="Banfield J.F."/>
        </authorList>
    </citation>
    <scope>NUCLEOTIDE SEQUENCE [LARGE SCALE GENOMIC DNA]</scope>
</reference>
<dbReference type="SUPFAM" id="SSF53448">
    <property type="entry name" value="Nucleotide-diphospho-sugar transferases"/>
    <property type="match status" value="1"/>
</dbReference>
<sequence>MQKNPKLSIVVLSFNVKKLLVDCLESLFKVKSVSDKWEVMVIDNNSQDGSIDAVKNLNKEIKIIQNQKNLGFAKANNIAIQKAKGEYILLLNPDTVVYPNTIQTVVKYLEYNPKVGAVTCRVELPSGRLDYSCHRGFPTPWNAFTYFSGLAKAFPKFKLFSGYTASYLDLKKIHEIDALTGAFTLVRKKAGNEVGWLDEDYFWNGEDLDFCYKLKEKGWKIVYIPEVKITHFKGSASGLWHTGVGNPSKETKKLSALSGTQVMRLFYKKHLAQKNPIFINWIVYVGISLLEKFRLIKNSL</sequence>
<dbReference type="Proteomes" id="UP000178851">
    <property type="component" value="Unassembled WGS sequence"/>
</dbReference>
<proteinExistence type="predicted"/>
<dbReference type="Gene3D" id="3.90.550.10">
    <property type="entry name" value="Spore Coat Polysaccharide Biosynthesis Protein SpsA, Chain A"/>
    <property type="match status" value="1"/>
</dbReference>
<comment type="caution">
    <text evidence="2">The sequence shown here is derived from an EMBL/GenBank/DDBJ whole genome shotgun (WGS) entry which is preliminary data.</text>
</comment>
<gene>
    <name evidence="2" type="ORF">A2627_02925</name>
</gene>